<gene>
    <name evidence="2" type="ORF">FHW14_003569</name>
</gene>
<feature type="region of interest" description="Disordered" evidence="1">
    <location>
        <begin position="1"/>
        <end position="20"/>
    </location>
</feature>
<dbReference type="RefSeq" id="WP_184511340.1">
    <property type="nucleotide sequence ID" value="NZ_JACHVT010000010.1"/>
</dbReference>
<dbReference type="EMBL" id="JACHVT010000010">
    <property type="protein sequence ID" value="MBB2988375.1"/>
    <property type="molecule type" value="Genomic_DNA"/>
</dbReference>
<protein>
    <submittedName>
        <fullName evidence="2">Uncharacterized protein</fullName>
    </submittedName>
</protein>
<dbReference type="Proteomes" id="UP000590811">
    <property type="component" value="Unassembled WGS sequence"/>
</dbReference>
<evidence type="ECO:0000313" key="3">
    <source>
        <dbReference type="Proteomes" id="UP000590811"/>
    </source>
</evidence>
<proteinExistence type="predicted"/>
<sequence length="167" mass="18140">MTTTPEEAQGPMTDRDARRLQETGDDVLAVAARQLRDAPVPGWTDISDSIKDRLKTVSRRSRPVRAVTDSGRTMFVADRVILALLRRAVADLDGCELDHVALVGEDGTCTGAALDVVGRYGQDYRVLADEVRTVAYAVFRDLLGPTDPPFGIEGVDVTVVDLIDETV</sequence>
<reference evidence="2 3" key="1">
    <citation type="submission" date="2020-08" db="EMBL/GenBank/DDBJ databases">
        <title>Genomic Encyclopedia of Type Strains, Phase IV (KMG-V): Genome sequencing to study the core and pangenomes of soil and plant-associated prokaryotes.</title>
        <authorList>
            <person name="Whitman W."/>
        </authorList>
    </citation>
    <scope>NUCLEOTIDE SEQUENCE [LARGE SCALE GENOMIC DNA]</scope>
    <source>
        <strain evidence="2 3">B3ACCR2</strain>
    </source>
</reference>
<dbReference type="AlphaFoldDB" id="A0A839Q225"/>
<comment type="caution">
    <text evidence="2">The sequence shown here is derived from an EMBL/GenBank/DDBJ whole genome shotgun (WGS) entry which is preliminary data.</text>
</comment>
<organism evidence="2 3">
    <name type="scientific">Terracoccus luteus</name>
    <dbReference type="NCBI Taxonomy" id="53356"/>
    <lineage>
        <taxon>Bacteria</taxon>
        <taxon>Bacillati</taxon>
        <taxon>Actinomycetota</taxon>
        <taxon>Actinomycetes</taxon>
        <taxon>Micrococcales</taxon>
        <taxon>Intrasporangiaceae</taxon>
        <taxon>Terracoccus</taxon>
    </lineage>
</organism>
<evidence type="ECO:0000256" key="1">
    <source>
        <dbReference type="SAM" id="MobiDB-lite"/>
    </source>
</evidence>
<name>A0A839Q225_9MICO</name>
<accession>A0A839Q225</accession>
<evidence type="ECO:0000313" key="2">
    <source>
        <dbReference type="EMBL" id="MBB2988375.1"/>
    </source>
</evidence>